<evidence type="ECO:0000313" key="2">
    <source>
        <dbReference type="Proteomes" id="UP001327027"/>
    </source>
</evidence>
<gene>
    <name evidence="1" type="ORF">U6A24_01965</name>
</gene>
<name>A0ABU5ZQ57_9FLAO</name>
<reference evidence="1 2" key="1">
    <citation type="journal article" date="2013" name="Int. J. Syst. Evol. Microbiol.">
        <title>Aquimarina gracilis sp. nov., isolated from the gut microflora of a mussel, Mytilus coruscus, and emended description of Aquimarina spongiae.</title>
        <authorList>
            <person name="Park S.C."/>
            <person name="Choe H.N."/>
            <person name="Baik K.S."/>
            <person name="Seong C.N."/>
        </authorList>
    </citation>
    <scope>NUCLEOTIDE SEQUENCE [LARGE SCALE GENOMIC DNA]</scope>
    <source>
        <strain evidence="1 2">PSC32</strain>
    </source>
</reference>
<sequence length="95" mass="11116">MEAIDHIKHIEKEEIKFLHFPKQEVLGNKRDKRDRYRKLTRGLRLGNLEHVKVKIVFADDAGIKEVETTIWGITDKSVILKRSTIIPLERIISIS</sequence>
<dbReference type="Proteomes" id="UP001327027">
    <property type="component" value="Unassembled WGS sequence"/>
</dbReference>
<proteinExistence type="predicted"/>
<evidence type="ECO:0000313" key="1">
    <source>
        <dbReference type="EMBL" id="MEB3344203.1"/>
    </source>
</evidence>
<evidence type="ECO:0008006" key="3">
    <source>
        <dbReference type="Google" id="ProtNLM"/>
    </source>
</evidence>
<protein>
    <recommendedName>
        <fullName evidence="3">DDE family transposase</fullName>
    </recommendedName>
</protein>
<dbReference type="EMBL" id="JAYKLX010000001">
    <property type="protein sequence ID" value="MEB3344203.1"/>
    <property type="molecule type" value="Genomic_DNA"/>
</dbReference>
<organism evidence="1 2">
    <name type="scientific">Aquimarina gracilis</name>
    <dbReference type="NCBI Taxonomy" id="874422"/>
    <lineage>
        <taxon>Bacteria</taxon>
        <taxon>Pseudomonadati</taxon>
        <taxon>Bacteroidota</taxon>
        <taxon>Flavobacteriia</taxon>
        <taxon>Flavobacteriales</taxon>
        <taxon>Flavobacteriaceae</taxon>
        <taxon>Aquimarina</taxon>
    </lineage>
</organism>
<accession>A0ABU5ZQ57</accession>
<keyword evidence="2" id="KW-1185">Reference proteome</keyword>
<dbReference type="RefSeq" id="WP_324178254.1">
    <property type="nucleotide sequence ID" value="NZ_BAABAW010000016.1"/>
</dbReference>
<comment type="caution">
    <text evidence="1">The sequence shown here is derived from an EMBL/GenBank/DDBJ whole genome shotgun (WGS) entry which is preliminary data.</text>
</comment>